<protein>
    <recommendedName>
        <fullName evidence="3">RING-type E3 ubiquitin transferase</fullName>
        <ecNumber evidence="3">2.3.2.27</ecNumber>
    </recommendedName>
</protein>
<keyword evidence="4" id="KW-0808">Transferase</keyword>
<comment type="pathway">
    <text evidence="2">Protein modification; protein ubiquitination.</text>
</comment>
<evidence type="ECO:0000313" key="8">
    <source>
        <dbReference type="Proteomes" id="UP001327560"/>
    </source>
</evidence>
<accession>A0AAQ3Q903</accession>
<sequence>MGAEAANEVRTNTSSYCMGTGVPRVVKDSKKHIEFKVNSSICLELTKILDKIHSILPAIESVHPGFNSGIQELCCLNNSIDKAKLLLQHCTDSSKLYLAITREATLSRCERIKSSLINSLCQIQNMVPPPLESKVSEVLDYLRVAKFRLDSSEEEAGRALLGLLRQTDSTEALEFEAFQIAASRLKLTSPKAILLERRSLNKLLDKLNELDTKKEKIVNYFLYLLKKHGKNVSQDSHEHKENGDAGSKNFKAHMNSSRTSAAPIDVCQATVPPEEFCCPISSRLMYDPVVIASGQTYERVYIEKWFHDGHNTCPKTRGKLANLSIVPNACMKDLIVNWCKKHGVNVPEPCTGFSPAEYCHWEASHSYSISSLKNVSAALLDGSIGPYFLQNDSSNVSFISSDASYCSDSSHVNFTENSEINHNFLFSWCDDYQQCQSFSNFSHEMFLRFFHRLLELPSDVQGRAVEDVKVLLESDEEISYVMLTNGFAEALISVMKNALEISNIPAMKTGTKLFLALLSLNRIDISFLTEDAKQLFLSFLDSELTKDALVLLQKLVQHPSYGPKTAASDVVISIINILDSEDLESLELSLKILLDLSSDSIKSFVSSSGLITKLASFLLDGKLVDLCLKLIQNISDNEEGALLVAKSNACLASIVEVLETGSHEEQEHAVAIVHSICSGSYENCLLILDEGVIPPLVDISVNGNAKGKEISKKLLHLLRDVRSSDRFISYIKPESTAEPEVSAIAGHSTNKQPISKSTGFLKKLRFFSKPKSLTPC</sequence>
<gene>
    <name evidence="7" type="ORF">Cni_G09086</name>
</gene>
<keyword evidence="8" id="KW-1185">Reference proteome</keyword>
<dbReference type="PANTHER" id="PTHR23315">
    <property type="entry name" value="U BOX DOMAIN-CONTAINING"/>
    <property type="match status" value="1"/>
</dbReference>
<evidence type="ECO:0000259" key="6">
    <source>
        <dbReference type="PROSITE" id="PS51698"/>
    </source>
</evidence>
<dbReference type="EC" id="2.3.2.27" evidence="3"/>
<feature type="domain" description="U-box" evidence="6">
    <location>
        <begin position="271"/>
        <end position="345"/>
    </location>
</feature>
<dbReference type="InterPro" id="IPR016024">
    <property type="entry name" value="ARM-type_fold"/>
</dbReference>
<dbReference type="SUPFAM" id="SSF57850">
    <property type="entry name" value="RING/U-box"/>
    <property type="match status" value="1"/>
</dbReference>
<evidence type="ECO:0000256" key="5">
    <source>
        <dbReference type="ARBA" id="ARBA00022786"/>
    </source>
</evidence>
<dbReference type="GO" id="GO:0016567">
    <property type="term" value="P:protein ubiquitination"/>
    <property type="evidence" value="ECO:0007669"/>
    <property type="project" value="InterPro"/>
</dbReference>
<dbReference type="PROSITE" id="PS51698">
    <property type="entry name" value="U_BOX"/>
    <property type="match status" value="1"/>
</dbReference>
<evidence type="ECO:0000313" key="7">
    <source>
        <dbReference type="EMBL" id="WOL00373.1"/>
    </source>
</evidence>
<dbReference type="Gene3D" id="3.30.40.10">
    <property type="entry name" value="Zinc/RING finger domain, C3HC4 (zinc finger)"/>
    <property type="match status" value="1"/>
</dbReference>
<dbReference type="CDD" id="cd16664">
    <property type="entry name" value="RING-Ubox_PUB"/>
    <property type="match status" value="1"/>
</dbReference>
<dbReference type="Gene3D" id="1.25.10.10">
    <property type="entry name" value="Leucine-rich Repeat Variant"/>
    <property type="match status" value="1"/>
</dbReference>
<reference evidence="7 8" key="1">
    <citation type="submission" date="2023-10" db="EMBL/GenBank/DDBJ databases">
        <title>Chromosome-scale genome assembly provides insights into flower coloration mechanisms of Canna indica.</title>
        <authorList>
            <person name="Li C."/>
        </authorList>
    </citation>
    <scope>NUCLEOTIDE SEQUENCE [LARGE SCALE GENOMIC DNA]</scope>
    <source>
        <tissue evidence="7">Flower</tissue>
    </source>
</reference>
<evidence type="ECO:0000256" key="1">
    <source>
        <dbReference type="ARBA" id="ARBA00000900"/>
    </source>
</evidence>
<evidence type="ECO:0000256" key="3">
    <source>
        <dbReference type="ARBA" id="ARBA00012483"/>
    </source>
</evidence>
<dbReference type="AlphaFoldDB" id="A0AAQ3Q903"/>
<dbReference type="Pfam" id="PF04564">
    <property type="entry name" value="U-box"/>
    <property type="match status" value="1"/>
</dbReference>
<evidence type="ECO:0000256" key="4">
    <source>
        <dbReference type="ARBA" id="ARBA00022679"/>
    </source>
</evidence>
<proteinExistence type="predicted"/>
<name>A0AAQ3Q903_9LILI</name>
<organism evidence="7 8">
    <name type="scientific">Canna indica</name>
    <name type="common">Indian-shot</name>
    <dbReference type="NCBI Taxonomy" id="4628"/>
    <lineage>
        <taxon>Eukaryota</taxon>
        <taxon>Viridiplantae</taxon>
        <taxon>Streptophyta</taxon>
        <taxon>Embryophyta</taxon>
        <taxon>Tracheophyta</taxon>
        <taxon>Spermatophyta</taxon>
        <taxon>Magnoliopsida</taxon>
        <taxon>Liliopsida</taxon>
        <taxon>Zingiberales</taxon>
        <taxon>Cannaceae</taxon>
        <taxon>Canna</taxon>
    </lineage>
</organism>
<dbReference type="InterPro" id="IPR045210">
    <property type="entry name" value="RING-Ubox_PUB"/>
</dbReference>
<dbReference type="PANTHER" id="PTHR23315:SF240">
    <property type="entry name" value="U-BOX DOMAIN-CONTAINING PROTEIN 5"/>
    <property type="match status" value="1"/>
</dbReference>
<keyword evidence="5" id="KW-0833">Ubl conjugation pathway</keyword>
<dbReference type="InterPro" id="IPR013083">
    <property type="entry name" value="Znf_RING/FYVE/PHD"/>
</dbReference>
<dbReference type="Proteomes" id="UP001327560">
    <property type="component" value="Chromosome 3"/>
</dbReference>
<dbReference type="FunFam" id="3.30.40.10:FF:000382">
    <property type="entry name" value="RING-type E3 ubiquitin transferase"/>
    <property type="match status" value="1"/>
</dbReference>
<dbReference type="EMBL" id="CP136892">
    <property type="protein sequence ID" value="WOL00373.1"/>
    <property type="molecule type" value="Genomic_DNA"/>
</dbReference>
<comment type="catalytic activity">
    <reaction evidence="1">
        <text>S-ubiquitinyl-[E2 ubiquitin-conjugating enzyme]-L-cysteine + [acceptor protein]-L-lysine = [E2 ubiquitin-conjugating enzyme]-L-cysteine + N(6)-ubiquitinyl-[acceptor protein]-L-lysine.</text>
        <dbReference type="EC" id="2.3.2.27"/>
    </reaction>
</comment>
<evidence type="ECO:0000256" key="2">
    <source>
        <dbReference type="ARBA" id="ARBA00004906"/>
    </source>
</evidence>
<dbReference type="SUPFAM" id="SSF48371">
    <property type="entry name" value="ARM repeat"/>
    <property type="match status" value="1"/>
</dbReference>
<dbReference type="InterPro" id="IPR003613">
    <property type="entry name" value="Ubox_domain"/>
</dbReference>
<dbReference type="InterPro" id="IPR011989">
    <property type="entry name" value="ARM-like"/>
</dbReference>
<dbReference type="SMART" id="SM00504">
    <property type="entry name" value="Ubox"/>
    <property type="match status" value="1"/>
</dbReference>
<dbReference type="GO" id="GO:0061630">
    <property type="term" value="F:ubiquitin protein ligase activity"/>
    <property type="evidence" value="ECO:0007669"/>
    <property type="project" value="UniProtKB-EC"/>
</dbReference>